<feature type="binding site" evidence="8">
    <location>
        <position position="31"/>
    </location>
    <ligand>
        <name>3-phosphoshikimate</name>
        <dbReference type="ChEBI" id="CHEBI:145989"/>
    </ligand>
</feature>
<dbReference type="GO" id="GO:0008652">
    <property type="term" value="P:amino acid biosynthetic process"/>
    <property type="evidence" value="ECO:0007669"/>
    <property type="project" value="UniProtKB-KW"/>
</dbReference>
<sequence>MHPLVHPLVSRRAEALRGAVTAPGDKSISHRALMFGGLAIGETAIHGLLEGEDVLNTATAMRAYGAVVRRDEEGVWRVSGVGVGGLAEPEDMLDLGNSGTGARLLMGLAAGHPITSFFTGDASLRRRPMARVMKPLGDMGARFVSREGGRLPLAVTGARHPLPLDYTLPVASAQVKSAILLAGLTAPGETIVVEPEPTRDHSERMLRHFGATVRVEDRADGTRAVTLTGQPELAAATVRVPGDPSSAAFPAVAALLVPGSEVRISNVGANPLRFGLFETLLEMGADIALENRREEAGEPVVDLLVRAGALKGVVVPPRRAPSMIDEYPILAMAAACAEGPTVMEGLAELRVKESDRLGAVARGLAACGVEVEEGPDRLVVHGKGRPPLGGAMIAANLDHRIAMAFAVLGMVSEKPVSIDDGEPIATSFPGFVPMMNRLGADIAEQPAGASA</sequence>
<feature type="binding site" evidence="8">
    <location>
        <position position="26"/>
    </location>
    <ligand>
        <name>phosphoenolpyruvate</name>
        <dbReference type="ChEBI" id="CHEBI:58702"/>
    </ligand>
</feature>
<feature type="binding site" evidence="8">
    <location>
        <position position="174"/>
    </location>
    <ligand>
        <name>3-phosphoshikimate</name>
        <dbReference type="ChEBI" id="CHEBI:145989"/>
    </ligand>
</feature>
<dbReference type="PROSITE" id="PS00104">
    <property type="entry name" value="EPSP_SYNTHASE_1"/>
    <property type="match status" value="1"/>
</dbReference>
<feature type="active site" description="Proton acceptor" evidence="8">
    <location>
        <position position="325"/>
    </location>
</feature>
<dbReference type="AlphaFoldDB" id="A0A420WB83"/>
<dbReference type="OrthoDB" id="9809920at2"/>
<feature type="binding site" evidence="8">
    <location>
        <position position="174"/>
    </location>
    <ligand>
        <name>phosphoenolpyruvate</name>
        <dbReference type="ChEBI" id="CHEBI:58702"/>
    </ligand>
</feature>
<dbReference type="PIRSF" id="PIRSF000505">
    <property type="entry name" value="EPSPS"/>
    <property type="match status" value="1"/>
</dbReference>
<protein>
    <recommendedName>
        <fullName evidence="8">3-phosphoshikimate 1-carboxyvinyltransferase</fullName>
        <ecNumber evidence="8">2.5.1.19</ecNumber>
    </recommendedName>
    <alternativeName>
        <fullName evidence="8">5-enolpyruvylshikimate-3-phosphate synthase</fullName>
        <shortName evidence="8">EPSP synthase</shortName>
        <shortName evidence="8">EPSPS</shortName>
    </alternativeName>
</protein>
<feature type="binding site" evidence="8">
    <location>
        <position position="352"/>
    </location>
    <ligand>
        <name>3-phosphoshikimate</name>
        <dbReference type="ChEBI" id="CHEBI:145989"/>
    </ligand>
</feature>
<comment type="subcellular location">
    <subcellularLocation>
        <location evidence="8">Cytoplasm</location>
    </subcellularLocation>
</comment>
<evidence type="ECO:0000256" key="2">
    <source>
        <dbReference type="ARBA" id="ARBA00009948"/>
    </source>
</evidence>
<feature type="binding site" evidence="8">
    <location>
        <position position="172"/>
    </location>
    <ligand>
        <name>3-phosphoshikimate</name>
        <dbReference type="ChEBI" id="CHEBI:145989"/>
    </ligand>
</feature>
<comment type="subunit">
    <text evidence="8">Monomer.</text>
</comment>
<evidence type="ECO:0000256" key="6">
    <source>
        <dbReference type="ARBA" id="ARBA00023141"/>
    </source>
</evidence>
<dbReference type="NCBIfam" id="TIGR01356">
    <property type="entry name" value="aroA"/>
    <property type="match status" value="1"/>
</dbReference>
<feature type="binding site" evidence="8">
    <location>
        <position position="356"/>
    </location>
    <ligand>
        <name>phosphoenolpyruvate</name>
        <dbReference type="ChEBI" id="CHEBI:58702"/>
    </ligand>
</feature>
<dbReference type="PANTHER" id="PTHR21090">
    <property type="entry name" value="AROM/DEHYDROQUINATE SYNTHASE"/>
    <property type="match status" value="1"/>
</dbReference>
<dbReference type="InterPro" id="IPR001986">
    <property type="entry name" value="Enolpyruvate_Tfrase_dom"/>
</dbReference>
<evidence type="ECO:0000256" key="8">
    <source>
        <dbReference type="HAMAP-Rule" id="MF_00210"/>
    </source>
</evidence>
<dbReference type="InterPro" id="IPR013792">
    <property type="entry name" value="RNA3'P_cycl/enolpyr_Trfase_a/b"/>
</dbReference>
<dbReference type="EMBL" id="RBIG01000003">
    <property type="protein sequence ID" value="RKQ68279.1"/>
    <property type="molecule type" value="Genomic_DNA"/>
</dbReference>
<feature type="domain" description="Enolpyruvate transferase" evidence="9">
    <location>
        <begin position="14"/>
        <end position="433"/>
    </location>
</feature>
<evidence type="ECO:0000313" key="11">
    <source>
        <dbReference type="Proteomes" id="UP000277424"/>
    </source>
</evidence>
<feature type="binding site" evidence="8">
    <location>
        <position position="127"/>
    </location>
    <ligand>
        <name>phosphoenolpyruvate</name>
        <dbReference type="ChEBI" id="CHEBI:58702"/>
    </ligand>
</feature>
<dbReference type="Gene3D" id="3.65.10.10">
    <property type="entry name" value="Enolpyruvate transferase domain"/>
    <property type="match status" value="2"/>
</dbReference>
<dbReference type="InterPro" id="IPR023193">
    <property type="entry name" value="EPSP_synthase_CS"/>
</dbReference>
<dbReference type="FunFam" id="3.65.10.10:FF:000005">
    <property type="entry name" value="3-phosphoshikimate 1-carboxyvinyltransferase"/>
    <property type="match status" value="1"/>
</dbReference>
<dbReference type="RefSeq" id="WP_121220856.1">
    <property type="nucleotide sequence ID" value="NZ_RBIG01000003.1"/>
</dbReference>
<keyword evidence="3 8" id="KW-0963">Cytoplasm</keyword>
<dbReference type="CDD" id="cd01556">
    <property type="entry name" value="EPSP_synthase"/>
    <property type="match status" value="1"/>
</dbReference>
<dbReference type="InterPro" id="IPR006264">
    <property type="entry name" value="EPSP_synthase"/>
</dbReference>
<evidence type="ECO:0000256" key="1">
    <source>
        <dbReference type="ARBA" id="ARBA00004811"/>
    </source>
</evidence>
<dbReference type="Proteomes" id="UP000277424">
    <property type="component" value="Unassembled WGS sequence"/>
</dbReference>
<dbReference type="InterPro" id="IPR036968">
    <property type="entry name" value="Enolpyruvate_Tfrase_sf"/>
</dbReference>
<name>A0A420WB83_9PROT</name>
<evidence type="ECO:0000259" key="9">
    <source>
        <dbReference type="Pfam" id="PF00275"/>
    </source>
</evidence>
<keyword evidence="4 8" id="KW-0028">Amino-acid biosynthesis</keyword>
<reference evidence="10 11" key="1">
    <citation type="submission" date="2018-10" db="EMBL/GenBank/DDBJ databases">
        <title>Comparative analysis of microorganisms from saline springs in Andes Mountain Range, Colombia.</title>
        <authorList>
            <person name="Rubin E."/>
        </authorList>
    </citation>
    <scope>NUCLEOTIDE SEQUENCE [LARGE SCALE GENOMIC DNA]</scope>
    <source>
        <strain evidence="10 11">USBA 36</strain>
    </source>
</reference>
<dbReference type="HAMAP" id="MF_00210">
    <property type="entry name" value="EPSP_synth"/>
    <property type="match status" value="1"/>
</dbReference>
<organism evidence="10 11">
    <name type="scientific">Oceanibaculum indicum</name>
    <dbReference type="NCBI Taxonomy" id="526216"/>
    <lineage>
        <taxon>Bacteria</taxon>
        <taxon>Pseudomonadati</taxon>
        <taxon>Pseudomonadota</taxon>
        <taxon>Alphaproteobacteria</taxon>
        <taxon>Rhodospirillales</taxon>
        <taxon>Oceanibaculaceae</taxon>
        <taxon>Oceanibaculum</taxon>
    </lineage>
</organism>
<evidence type="ECO:0000256" key="3">
    <source>
        <dbReference type="ARBA" id="ARBA00022490"/>
    </source>
</evidence>
<comment type="catalytic activity">
    <reaction evidence="7">
        <text>3-phosphoshikimate + phosphoenolpyruvate = 5-O-(1-carboxyvinyl)-3-phosphoshikimate + phosphate</text>
        <dbReference type="Rhea" id="RHEA:21256"/>
        <dbReference type="ChEBI" id="CHEBI:43474"/>
        <dbReference type="ChEBI" id="CHEBI:57701"/>
        <dbReference type="ChEBI" id="CHEBI:58702"/>
        <dbReference type="ChEBI" id="CHEBI:145989"/>
        <dbReference type="EC" id="2.5.1.19"/>
    </reaction>
    <physiologicalReaction direction="left-to-right" evidence="7">
        <dbReference type="Rhea" id="RHEA:21257"/>
    </physiologicalReaction>
</comment>
<comment type="pathway">
    <text evidence="1 8">Metabolic intermediate biosynthesis; chorismate biosynthesis; chorismate from D-erythrose 4-phosphate and phosphoenolpyruvate: step 6/7.</text>
</comment>
<dbReference type="UniPathway" id="UPA00053">
    <property type="reaction ID" value="UER00089"/>
</dbReference>
<dbReference type="GO" id="GO:0009423">
    <property type="term" value="P:chorismate biosynthetic process"/>
    <property type="evidence" value="ECO:0007669"/>
    <property type="project" value="UniProtKB-UniRule"/>
</dbReference>
<evidence type="ECO:0000256" key="7">
    <source>
        <dbReference type="ARBA" id="ARBA00044633"/>
    </source>
</evidence>
<dbReference type="PROSITE" id="PS00885">
    <property type="entry name" value="EPSP_SYNTHASE_2"/>
    <property type="match status" value="1"/>
</dbReference>
<evidence type="ECO:0000256" key="4">
    <source>
        <dbReference type="ARBA" id="ARBA00022605"/>
    </source>
</evidence>
<dbReference type="Pfam" id="PF00275">
    <property type="entry name" value="EPSP_synthase"/>
    <property type="match status" value="1"/>
</dbReference>
<comment type="caution">
    <text evidence="8">Lacks conserved residue(s) required for the propagation of feature annotation.</text>
</comment>
<keyword evidence="5 8" id="KW-0808">Transferase</keyword>
<comment type="function">
    <text evidence="8">Catalyzes the transfer of the enolpyruvyl moiety of phosphoenolpyruvate (PEP) to the 5-hydroxyl of shikimate-3-phosphate (S3P) to produce enolpyruvyl shikimate-3-phosphate and inorganic phosphate.</text>
</comment>
<feature type="binding site" evidence="8">
    <location>
        <position position="400"/>
    </location>
    <ligand>
        <name>phosphoenolpyruvate</name>
        <dbReference type="ChEBI" id="CHEBI:58702"/>
    </ligand>
</feature>
<dbReference type="PANTHER" id="PTHR21090:SF5">
    <property type="entry name" value="PENTAFUNCTIONAL AROM POLYPEPTIDE"/>
    <property type="match status" value="1"/>
</dbReference>
<feature type="binding site" evidence="8">
    <location>
        <position position="99"/>
    </location>
    <ligand>
        <name>phosphoenolpyruvate</name>
        <dbReference type="ChEBI" id="CHEBI:58702"/>
    </ligand>
</feature>
<feature type="binding site" evidence="8">
    <location>
        <position position="325"/>
    </location>
    <ligand>
        <name>3-phosphoshikimate</name>
        <dbReference type="ChEBI" id="CHEBI:145989"/>
    </ligand>
</feature>
<feature type="binding site" evidence="8">
    <location>
        <position position="27"/>
    </location>
    <ligand>
        <name>3-phosphoshikimate</name>
        <dbReference type="ChEBI" id="CHEBI:145989"/>
    </ligand>
</feature>
<accession>A0A420WB83</accession>
<evidence type="ECO:0000313" key="10">
    <source>
        <dbReference type="EMBL" id="RKQ68279.1"/>
    </source>
</evidence>
<comment type="similarity">
    <text evidence="2 8">Belongs to the EPSP synthase family.</text>
</comment>
<proteinExistence type="inferred from homology"/>
<keyword evidence="6 8" id="KW-0057">Aromatic amino acid biosynthesis</keyword>
<dbReference type="GO" id="GO:0005737">
    <property type="term" value="C:cytoplasm"/>
    <property type="evidence" value="ECO:0007669"/>
    <property type="project" value="UniProtKB-SubCell"/>
</dbReference>
<dbReference type="GO" id="GO:0009073">
    <property type="term" value="P:aromatic amino acid family biosynthetic process"/>
    <property type="evidence" value="ECO:0007669"/>
    <property type="project" value="UniProtKB-KW"/>
</dbReference>
<dbReference type="SUPFAM" id="SSF55205">
    <property type="entry name" value="EPT/RTPC-like"/>
    <property type="match status" value="1"/>
</dbReference>
<gene>
    <name evidence="8" type="primary">aroA</name>
    <name evidence="10" type="ORF">BCL74_2756</name>
</gene>
<dbReference type="GO" id="GO:0003866">
    <property type="term" value="F:3-phosphoshikimate 1-carboxyvinyltransferase activity"/>
    <property type="evidence" value="ECO:0007669"/>
    <property type="project" value="UniProtKB-UniRule"/>
</dbReference>
<feature type="binding site" evidence="8">
    <location>
        <position position="26"/>
    </location>
    <ligand>
        <name>3-phosphoshikimate</name>
        <dbReference type="ChEBI" id="CHEBI:145989"/>
    </ligand>
</feature>
<comment type="caution">
    <text evidence="10">The sequence shown here is derived from an EMBL/GenBank/DDBJ whole genome shotgun (WGS) entry which is preliminary data.</text>
</comment>
<evidence type="ECO:0000256" key="5">
    <source>
        <dbReference type="ARBA" id="ARBA00022679"/>
    </source>
</evidence>
<dbReference type="EC" id="2.5.1.19" evidence="8"/>